<organism evidence="1 2">
    <name type="scientific">Populus alba x Populus x berolinensis</name>
    <dbReference type="NCBI Taxonomy" id="444605"/>
    <lineage>
        <taxon>Eukaryota</taxon>
        <taxon>Viridiplantae</taxon>
        <taxon>Streptophyta</taxon>
        <taxon>Embryophyta</taxon>
        <taxon>Tracheophyta</taxon>
        <taxon>Spermatophyta</taxon>
        <taxon>Magnoliopsida</taxon>
        <taxon>eudicotyledons</taxon>
        <taxon>Gunneridae</taxon>
        <taxon>Pentapetalae</taxon>
        <taxon>rosids</taxon>
        <taxon>fabids</taxon>
        <taxon>Malpighiales</taxon>
        <taxon>Salicaceae</taxon>
        <taxon>Saliceae</taxon>
        <taxon>Populus</taxon>
    </lineage>
</organism>
<dbReference type="Proteomes" id="UP001164929">
    <property type="component" value="Chromosome 10"/>
</dbReference>
<reference evidence="1" key="1">
    <citation type="journal article" date="2023" name="Mol. Ecol. Resour.">
        <title>Chromosome-level genome assembly of a triploid poplar Populus alba 'Berolinensis'.</title>
        <authorList>
            <person name="Chen S."/>
            <person name="Yu Y."/>
            <person name="Wang X."/>
            <person name="Wang S."/>
            <person name="Zhang T."/>
            <person name="Zhou Y."/>
            <person name="He R."/>
            <person name="Meng N."/>
            <person name="Wang Y."/>
            <person name="Liu W."/>
            <person name="Liu Z."/>
            <person name="Liu J."/>
            <person name="Guo Q."/>
            <person name="Huang H."/>
            <person name="Sederoff R.R."/>
            <person name="Wang G."/>
            <person name="Qu G."/>
            <person name="Chen S."/>
        </authorList>
    </citation>
    <scope>NUCLEOTIDE SEQUENCE</scope>
    <source>
        <strain evidence="1">SC-2020</strain>
    </source>
</reference>
<evidence type="ECO:0000313" key="2">
    <source>
        <dbReference type="Proteomes" id="UP001164929"/>
    </source>
</evidence>
<gene>
    <name evidence="1" type="ORF">NC653_025402</name>
</gene>
<comment type="caution">
    <text evidence="1">The sequence shown here is derived from an EMBL/GenBank/DDBJ whole genome shotgun (WGS) entry which is preliminary data.</text>
</comment>
<dbReference type="AlphaFoldDB" id="A0AAD6MB71"/>
<proteinExistence type="predicted"/>
<name>A0AAD6MB71_9ROSI</name>
<protein>
    <submittedName>
        <fullName evidence="1">Uncharacterized protein</fullName>
    </submittedName>
</protein>
<accession>A0AAD6MB71</accession>
<dbReference type="EMBL" id="JAQIZT010000010">
    <property type="protein sequence ID" value="KAJ6982279.1"/>
    <property type="molecule type" value="Genomic_DNA"/>
</dbReference>
<sequence>MQIKCNQKMWFMDLLQGIVKLHWFNTLKLIPVEAFYSINIGKFSE</sequence>
<keyword evidence="2" id="KW-1185">Reference proteome</keyword>
<evidence type="ECO:0000313" key="1">
    <source>
        <dbReference type="EMBL" id="KAJ6982279.1"/>
    </source>
</evidence>